<evidence type="ECO:0000313" key="6">
    <source>
        <dbReference type="Proteomes" id="UP000001811"/>
    </source>
</evidence>
<dbReference type="PROSITE" id="PS50004">
    <property type="entry name" value="C2"/>
    <property type="match status" value="2"/>
</dbReference>
<dbReference type="SMART" id="SM00239">
    <property type="entry name" value="C2"/>
    <property type="match status" value="2"/>
</dbReference>
<evidence type="ECO:0000259" key="4">
    <source>
        <dbReference type="PROSITE" id="PS50004"/>
    </source>
</evidence>
<dbReference type="GO" id="GO:0005544">
    <property type="term" value="F:calcium-dependent phospholipid binding"/>
    <property type="evidence" value="ECO:0007669"/>
    <property type="project" value="TreeGrafter"/>
</dbReference>
<dbReference type="InterPro" id="IPR000008">
    <property type="entry name" value="C2_dom"/>
</dbReference>
<dbReference type="Gene3D" id="2.60.40.150">
    <property type="entry name" value="C2 domain"/>
    <property type="match status" value="2"/>
</dbReference>
<dbReference type="SUPFAM" id="SSF49562">
    <property type="entry name" value="C2 domain (Calcium/lipid-binding domain, CaLB)"/>
    <property type="match status" value="2"/>
</dbReference>
<evidence type="ECO:0000256" key="2">
    <source>
        <dbReference type="ARBA" id="ARBA00022737"/>
    </source>
</evidence>
<accession>A0A5F9D085</accession>
<dbReference type="Ensembl" id="ENSOCUT00000061205.1">
    <property type="protein sequence ID" value="ENSOCUP00000038804.1"/>
    <property type="gene ID" value="ENSOCUG00000004393.4"/>
</dbReference>
<dbReference type="Proteomes" id="UP000001811">
    <property type="component" value="Chromosome 18"/>
</dbReference>
<keyword evidence="6" id="KW-1185">Reference proteome</keyword>
<name>A0A5F9D085_RABIT</name>
<reference evidence="5" key="2">
    <citation type="submission" date="2025-08" db="UniProtKB">
        <authorList>
            <consortium name="Ensembl"/>
        </authorList>
    </citation>
    <scope>IDENTIFICATION</scope>
    <source>
        <strain evidence="5">Thorbecke</strain>
    </source>
</reference>
<dbReference type="CDD" id="cd08390">
    <property type="entry name" value="C2A_Synaptotagmin-15-17"/>
    <property type="match status" value="1"/>
</dbReference>
<dbReference type="Bgee" id="ENSOCUG00000004393">
    <property type="expression patterns" value="Expressed in uterus and 12 other cell types or tissues"/>
</dbReference>
<dbReference type="Pfam" id="PF00168">
    <property type="entry name" value="C2"/>
    <property type="match status" value="2"/>
</dbReference>
<dbReference type="GO" id="GO:0030276">
    <property type="term" value="F:clathrin binding"/>
    <property type="evidence" value="ECO:0007669"/>
    <property type="project" value="TreeGrafter"/>
</dbReference>
<dbReference type="GO" id="GO:0017156">
    <property type="term" value="P:calcium-ion regulated exocytosis"/>
    <property type="evidence" value="ECO:0007669"/>
    <property type="project" value="TreeGrafter"/>
</dbReference>
<dbReference type="InterPro" id="IPR047897">
    <property type="entry name" value="Synaptotagmin-15/17_C2A"/>
</dbReference>
<dbReference type="PANTHER" id="PTHR10024">
    <property type="entry name" value="SYNAPTOTAGMIN"/>
    <property type="match status" value="1"/>
</dbReference>
<dbReference type="EMBL" id="AAGW02067561">
    <property type="status" value="NOT_ANNOTATED_CDS"/>
    <property type="molecule type" value="Genomic_DNA"/>
</dbReference>
<protein>
    <recommendedName>
        <fullName evidence="4">C2 domain-containing protein</fullName>
    </recommendedName>
</protein>
<reference evidence="5" key="3">
    <citation type="submission" date="2025-09" db="UniProtKB">
        <authorList>
            <consortium name="Ensembl"/>
        </authorList>
    </citation>
    <scope>IDENTIFICATION</scope>
    <source>
        <strain evidence="5">Thorbecke</strain>
    </source>
</reference>
<feature type="region of interest" description="Disordered" evidence="3">
    <location>
        <begin position="51"/>
        <end position="78"/>
    </location>
</feature>
<dbReference type="AlphaFoldDB" id="A0A5F9D085"/>
<dbReference type="EMBL" id="AAGW02067565">
    <property type="status" value="NOT_ANNOTATED_CDS"/>
    <property type="molecule type" value="Genomic_DNA"/>
</dbReference>
<dbReference type="FunFam" id="2.60.40.150:FF:000162">
    <property type="entry name" value="Synaptotagmin-15"/>
    <property type="match status" value="1"/>
</dbReference>
<reference evidence="5 6" key="1">
    <citation type="journal article" date="2011" name="Nature">
        <title>A high-resolution map of human evolutionary constraint using 29 mammals.</title>
        <authorList>
            <person name="Lindblad-Toh K."/>
            <person name="Garber M."/>
            <person name="Zuk O."/>
            <person name="Lin M.F."/>
            <person name="Parker B.J."/>
            <person name="Washietl S."/>
            <person name="Kheradpour P."/>
            <person name="Ernst J."/>
            <person name="Jordan G."/>
            <person name="Mauceli E."/>
            <person name="Ward L.D."/>
            <person name="Lowe C.B."/>
            <person name="Holloway A.K."/>
            <person name="Clamp M."/>
            <person name="Gnerre S."/>
            <person name="Alfoldi J."/>
            <person name="Beal K."/>
            <person name="Chang J."/>
            <person name="Clawson H."/>
            <person name="Cuff J."/>
            <person name="Di Palma F."/>
            <person name="Fitzgerald S."/>
            <person name="Flicek P."/>
            <person name="Guttman M."/>
            <person name="Hubisz M.J."/>
            <person name="Jaffe D.B."/>
            <person name="Jungreis I."/>
            <person name="Kent W.J."/>
            <person name="Kostka D."/>
            <person name="Lara M."/>
            <person name="Martins A.L."/>
            <person name="Massingham T."/>
            <person name="Moltke I."/>
            <person name="Raney B.J."/>
            <person name="Rasmussen M.D."/>
            <person name="Robinson J."/>
            <person name="Stark A."/>
            <person name="Vilella A.J."/>
            <person name="Wen J."/>
            <person name="Xie X."/>
            <person name="Zody M.C."/>
            <person name="Baldwin J."/>
            <person name="Bloom T."/>
            <person name="Chin C.W."/>
            <person name="Heiman D."/>
            <person name="Nicol R."/>
            <person name="Nusbaum C."/>
            <person name="Young S."/>
            <person name="Wilkinson J."/>
            <person name="Worley K.C."/>
            <person name="Kovar C.L."/>
            <person name="Muzny D.M."/>
            <person name="Gibbs R.A."/>
            <person name="Cree A."/>
            <person name="Dihn H.H."/>
            <person name="Fowler G."/>
            <person name="Jhangiani S."/>
            <person name="Joshi V."/>
            <person name="Lee S."/>
            <person name="Lewis L.R."/>
            <person name="Nazareth L.V."/>
            <person name="Okwuonu G."/>
            <person name="Santibanez J."/>
            <person name="Warren W.C."/>
            <person name="Mardis E.R."/>
            <person name="Weinstock G.M."/>
            <person name="Wilson R.K."/>
            <person name="Delehaunty K."/>
            <person name="Dooling D."/>
            <person name="Fronik C."/>
            <person name="Fulton L."/>
            <person name="Fulton B."/>
            <person name="Graves T."/>
            <person name="Minx P."/>
            <person name="Sodergren E."/>
            <person name="Birney E."/>
            <person name="Margulies E.H."/>
            <person name="Herrero J."/>
            <person name="Green E.D."/>
            <person name="Haussler D."/>
            <person name="Siepel A."/>
            <person name="Goldman N."/>
            <person name="Pollard K.S."/>
            <person name="Pedersen J.S."/>
            <person name="Lander E.S."/>
            <person name="Kellis M."/>
        </authorList>
    </citation>
    <scope>NUCLEOTIDE SEQUENCE [LARGE SCALE GENOMIC DNA]</scope>
    <source>
        <strain evidence="5 6">Thorbecke inbred</strain>
    </source>
</reference>
<evidence type="ECO:0000256" key="1">
    <source>
        <dbReference type="ARBA" id="ARBA00006996"/>
    </source>
</evidence>
<feature type="domain" description="C2" evidence="4">
    <location>
        <begin position="149"/>
        <end position="266"/>
    </location>
</feature>
<dbReference type="EMBL" id="AAGW02067566">
    <property type="status" value="NOT_ANNOTATED_CDS"/>
    <property type="molecule type" value="Genomic_DNA"/>
</dbReference>
<dbReference type="GO" id="GO:0005886">
    <property type="term" value="C:plasma membrane"/>
    <property type="evidence" value="ECO:0007669"/>
    <property type="project" value="TreeGrafter"/>
</dbReference>
<comment type="similarity">
    <text evidence="1">Belongs to the synaptotagmin family.</text>
</comment>
<dbReference type="EMBL" id="AAGW02067562">
    <property type="status" value="NOT_ANNOTATED_CDS"/>
    <property type="molecule type" value="Genomic_DNA"/>
</dbReference>
<dbReference type="GO" id="GO:0070382">
    <property type="term" value="C:exocytic vesicle"/>
    <property type="evidence" value="ECO:0007669"/>
    <property type="project" value="TreeGrafter"/>
</dbReference>
<dbReference type="PANTHER" id="PTHR10024:SF234">
    <property type="entry name" value="SYNAPTOTAGMIN-15-RELATED"/>
    <property type="match status" value="1"/>
</dbReference>
<dbReference type="GO" id="GO:0001786">
    <property type="term" value="F:phosphatidylserine binding"/>
    <property type="evidence" value="ECO:0007669"/>
    <property type="project" value="TreeGrafter"/>
</dbReference>
<evidence type="ECO:0000256" key="3">
    <source>
        <dbReference type="SAM" id="MobiDB-lite"/>
    </source>
</evidence>
<keyword evidence="2" id="KW-0677">Repeat</keyword>
<proteinExistence type="inferred from homology"/>
<dbReference type="EMBL" id="AAGW02067564">
    <property type="status" value="NOT_ANNOTATED_CDS"/>
    <property type="molecule type" value="Genomic_DNA"/>
</dbReference>
<dbReference type="GO" id="GO:0005509">
    <property type="term" value="F:calcium ion binding"/>
    <property type="evidence" value="ECO:0007669"/>
    <property type="project" value="TreeGrafter"/>
</dbReference>
<dbReference type="InterPro" id="IPR035892">
    <property type="entry name" value="C2_domain_sf"/>
</dbReference>
<dbReference type="GeneTree" id="ENSGT00940000160819"/>
<feature type="domain" description="C2" evidence="4">
    <location>
        <begin position="280"/>
        <end position="393"/>
    </location>
</feature>
<dbReference type="EMBL" id="AAGW02067563">
    <property type="status" value="NOT_ANNOTATED_CDS"/>
    <property type="molecule type" value="Genomic_DNA"/>
</dbReference>
<dbReference type="GO" id="GO:0000149">
    <property type="term" value="F:SNARE binding"/>
    <property type="evidence" value="ECO:0007669"/>
    <property type="project" value="TreeGrafter"/>
</dbReference>
<evidence type="ECO:0000313" key="5">
    <source>
        <dbReference type="Ensembl" id="ENSOCUP00000038804.1"/>
    </source>
</evidence>
<organism evidence="5 6">
    <name type="scientific">Oryctolagus cuniculus</name>
    <name type="common">Rabbit</name>
    <dbReference type="NCBI Taxonomy" id="9986"/>
    <lineage>
        <taxon>Eukaryota</taxon>
        <taxon>Metazoa</taxon>
        <taxon>Chordata</taxon>
        <taxon>Craniata</taxon>
        <taxon>Vertebrata</taxon>
        <taxon>Euteleostomi</taxon>
        <taxon>Mammalia</taxon>
        <taxon>Eutheria</taxon>
        <taxon>Euarchontoglires</taxon>
        <taxon>Glires</taxon>
        <taxon>Lagomorpha</taxon>
        <taxon>Leporidae</taxon>
        <taxon>Oryctolagus</taxon>
    </lineage>
</organism>
<sequence>MAELLTLLIGGLVGGLLLLLLLIWASCRLWKRLCATLSYEELLETSAQATPAAAASQQGDRLRQPHARTHASRSPGMPFMVPPSLEGRDWMPLDSREWLQAPRKPCPALEPLPTPCSRPLGEAHGLGALSPELYKLPEDKSESDFPSGCRGRLWFSLEYEQEAERLLVGLIKARQLRAPSETCRPLVKLHLLPDERRFVQSKTRCKSANPQFDEHFVFQVSSKNITQRVLRFSVYHVDRQRKHQLLGQVLFPLKNETLAGGCPRTIWRDLEAEGLEPPSELGDLQFCLSYNDSLGRLTVVVLRARGLQLQEDQGVVSVFVKVSLMNHNKFVKCKKTSAVLGSTNPVFNETFSFQASAAEMDTASLSLTVLQSVRGAELDLSPFSAVALGGCVL</sequence>